<organism evidence="1 2">
    <name type="scientific">Kitasatospora acidiphila</name>
    <dbReference type="NCBI Taxonomy" id="2567942"/>
    <lineage>
        <taxon>Bacteria</taxon>
        <taxon>Bacillati</taxon>
        <taxon>Actinomycetota</taxon>
        <taxon>Actinomycetes</taxon>
        <taxon>Kitasatosporales</taxon>
        <taxon>Streptomycetaceae</taxon>
        <taxon>Kitasatospora</taxon>
    </lineage>
</organism>
<dbReference type="RefSeq" id="WP_141635338.1">
    <property type="nucleotide sequence ID" value="NZ_VIGB01000003.1"/>
</dbReference>
<dbReference type="EMBL" id="VIGB01000003">
    <property type="protein sequence ID" value="TQF04783.1"/>
    <property type="molecule type" value="Genomic_DNA"/>
</dbReference>
<gene>
    <name evidence="1" type="ORF">E6W39_24340</name>
</gene>
<dbReference type="OrthoDB" id="3534760at2"/>
<reference evidence="1 2" key="1">
    <citation type="submission" date="2019-06" db="EMBL/GenBank/DDBJ databases">
        <title>Description of Kitasatospora acidophila sp. nov. isolated from pine grove soil, and reclassification of Streptomyces novaecaesareae to Kitasatospora novaeceasareae comb. nov.</title>
        <authorList>
            <person name="Kim M.J."/>
        </authorList>
    </citation>
    <scope>NUCLEOTIDE SEQUENCE [LARGE SCALE GENOMIC DNA]</scope>
    <source>
        <strain evidence="1 2">MMS16-CNU292</strain>
    </source>
</reference>
<proteinExistence type="predicted"/>
<accession>A0A540W731</accession>
<protein>
    <submittedName>
        <fullName evidence="1">Uncharacterized protein</fullName>
    </submittedName>
</protein>
<dbReference type="AlphaFoldDB" id="A0A540W731"/>
<sequence length="120" mass="13274">MGLDFSHTDAQWSYGGFHRFRTAIAAHEGIDLNQMHGFARLADDTPKLSWDTVTTPLKPLLNHSDCDGELTPDECRQVAPRLREVIDAVWPEDCYDRQSGLELADGMEAAAAAGVPLQFC</sequence>
<comment type="caution">
    <text evidence="1">The sequence shown here is derived from an EMBL/GenBank/DDBJ whole genome shotgun (WGS) entry which is preliminary data.</text>
</comment>
<dbReference type="Proteomes" id="UP000319103">
    <property type="component" value="Unassembled WGS sequence"/>
</dbReference>
<evidence type="ECO:0000313" key="2">
    <source>
        <dbReference type="Proteomes" id="UP000319103"/>
    </source>
</evidence>
<evidence type="ECO:0000313" key="1">
    <source>
        <dbReference type="EMBL" id="TQF04783.1"/>
    </source>
</evidence>
<name>A0A540W731_9ACTN</name>
<keyword evidence="2" id="KW-1185">Reference proteome</keyword>